<dbReference type="PANTHER" id="PTHR37308:SF1">
    <property type="entry name" value="POLYPRENYL-PHOSPHATE TRANSPORTER"/>
    <property type="match status" value="1"/>
</dbReference>
<dbReference type="InterPro" id="IPR007163">
    <property type="entry name" value="VCA0040-like"/>
</dbReference>
<accession>A0A1M5R059</accession>
<feature type="transmembrane region" description="Helical" evidence="1">
    <location>
        <begin position="175"/>
        <end position="193"/>
    </location>
</feature>
<dbReference type="STRING" id="1123380.SAMN02745199_0261"/>
<organism evidence="2 3">
    <name type="scientific">Thermosipho atlanticus DSM 15807</name>
    <dbReference type="NCBI Taxonomy" id="1123380"/>
    <lineage>
        <taxon>Bacteria</taxon>
        <taxon>Thermotogati</taxon>
        <taxon>Thermotogota</taxon>
        <taxon>Thermotogae</taxon>
        <taxon>Thermotogales</taxon>
        <taxon>Fervidobacteriaceae</taxon>
        <taxon>Thermosipho</taxon>
    </lineage>
</organism>
<keyword evidence="1" id="KW-0812">Transmembrane</keyword>
<dbReference type="AlphaFoldDB" id="A0A1M5R059"/>
<dbReference type="Pfam" id="PF04018">
    <property type="entry name" value="VCA0040-like"/>
    <property type="match status" value="1"/>
</dbReference>
<protein>
    <submittedName>
        <fullName evidence="2">Putative membrane protein</fullName>
    </submittedName>
</protein>
<evidence type="ECO:0000256" key="1">
    <source>
        <dbReference type="SAM" id="Phobius"/>
    </source>
</evidence>
<evidence type="ECO:0000313" key="2">
    <source>
        <dbReference type="EMBL" id="SHH19732.1"/>
    </source>
</evidence>
<feature type="transmembrane region" description="Helical" evidence="1">
    <location>
        <begin position="205"/>
        <end position="223"/>
    </location>
</feature>
<feature type="transmembrane region" description="Helical" evidence="1">
    <location>
        <begin position="55"/>
        <end position="71"/>
    </location>
</feature>
<dbReference type="PANTHER" id="PTHR37308">
    <property type="entry name" value="INTEGRAL MEMBRANE PROTEIN"/>
    <property type="match status" value="1"/>
</dbReference>
<sequence>MIELFRYFFGGILMGLANLVPGISGGTMAVIAGIYNDLVVSISDLFKFKKNSFKILFVIGVGIFVSLFSGAKVFEFGLENYPFYMYSFFFGLILASIFYLKRKIKFRILPTIVGIILVLVPNFLPYSSSVSNLKLFFGGFLGGAAMIIPGLSGSLMLLILGIYDTGISAISNMKLGVLIILGLGVLVGIYAISHLIRWALEKNEVFVNNFVFGLVIGSLYPIFPTMHGKGSIFLGLFVAIVGYFLALLIEKIDNNML</sequence>
<evidence type="ECO:0000313" key="3">
    <source>
        <dbReference type="Proteomes" id="UP000242592"/>
    </source>
</evidence>
<dbReference type="EMBL" id="FQXN01000001">
    <property type="protein sequence ID" value="SHH19732.1"/>
    <property type="molecule type" value="Genomic_DNA"/>
</dbReference>
<proteinExistence type="predicted"/>
<feature type="transmembrane region" description="Helical" evidence="1">
    <location>
        <begin position="230"/>
        <end position="249"/>
    </location>
</feature>
<keyword evidence="3" id="KW-1185">Reference proteome</keyword>
<keyword evidence="1" id="KW-1133">Transmembrane helix</keyword>
<gene>
    <name evidence="2" type="ORF">SAMN02745199_0261</name>
</gene>
<feature type="transmembrane region" description="Helical" evidence="1">
    <location>
        <begin position="12"/>
        <end position="35"/>
    </location>
</feature>
<reference evidence="3" key="1">
    <citation type="submission" date="2016-11" db="EMBL/GenBank/DDBJ databases">
        <authorList>
            <person name="Varghese N."/>
            <person name="Submissions S."/>
        </authorList>
    </citation>
    <scope>NUCLEOTIDE SEQUENCE [LARGE SCALE GENOMIC DNA]</scope>
    <source>
        <strain evidence="3">DSM 15807</strain>
    </source>
</reference>
<feature type="transmembrane region" description="Helical" evidence="1">
    <location>
        <begin position="136"/>
        <end position="163"/>
    </location>
</feature>
<feature type="transmembrane region" description="Helical" evidence="1">
    <location>
        <begin position="107"/>
        <end position="124"/>
    </location>
</feature>
<name>A0A1M5R059_9BACT</name>
<feature type="transmembrane region" description="Helical" evidence="1">
    <location>
        <begin position="83"/>
        <end position="100"/>
    </location>
</feature>
<keyword evidence="1" id="KW-0472">Membrane</keyword>
<dbReference type="Proteomes" id="UP000242592">
    <property type="component" value="Unassembled WGS sequence"/>
</dbReference>